<name>A0ABP9XZW9_9FUNG</name>
<gene>
    <name evidence="13" type="ORF">HPULCUR_005687</name>
</gene>
<organism evidence="13 14">
    <name type="scientific">Helicostylum pulchrum</name>
    <dbReference type="NCBI Taxonomy" id="562976"/>
    <lineage>
        <taxon>Eukaryota</taxon>
        <taxon>Fungi</taxon>
        <taxon>Fungi incertae sedis</taxon>
        <taxon>Mucoromycota</taxon>
        <taxon>Mucoromycotina</taxon>
        <taxon>Mucoromycetes</taxon>
        <taxon>Mucorales</taxon>
        <taxon>Mucorineae</taxon>
        <taxon>Mucoraceae</taxon>
        <taxon>Helicostylum</taxon>
    </lineage>
</organism>
<evidence type="ECO:0000256" key="9">
    <source>
        <dbReference type="ARBA" id="ARBA00023067"/>
    </source>
</evidence>
<keyword evidence="10 11" id="KW-0131">Cell cycle</keyword>
<dbReference type="PANTHER" id="PTHR13108:SF9">
    <property type="entry name" value="CONDENSIN COMPLEX SUBUNIT 2"/>
    <property type="match status" value="1"/>
</dbReference>
<keyword evidence="8 11" id="KW-0498">Mitosis</keyword>
<dbReference type="PANTHER" id="PTHR13108">
    <property type="entry name" value="CONDENSIN COMPLEX SUBUNIT 2"/>
    <property type="match status" value="1"/>
</dbReference>
<comment type="caution">
    <text evidence="13">The sequence shown here is derived from an EMBL/GenBank/DDBJ whole genome shotgun (WGS) entry which is preliminary data.</text>
</comment>
<evidence type="ECO:0000256" key="11">
    <source>
        <dbReference type="PIRNR" id="PIRNR017126"/>
    </source>
</evidence>
<evidence type="ECO:0000256" key="1">
    <source>
        <dbReference type="ARBA" id="ARBA00004286"/>
    </source>
</evidence>
<comment type="function">
    <text evidence="11">Regulatory subunit of the condensin complex, a complex required for conversion of interphase chromatin into mitotic-like condense chromosomes.</text>
</comment>
<protein>
    <recommendedName>
        <fullName evidence="4 11">Condensin complex subunit 2</fullName>
    </recommendedName>
</protein>
<feature type="compositionally biased region" description="Basic and acidic residues" evidence="12">
    <location>
        <begin position="205"/>
        <end position="221"/>
    </location>
</feature>
<feature type="compositionally biased region" description="Low complexity" evidence="12">
    <location>
        <begin position="316"/>
        <end position="327"/>
    </location>
</feature>
<evidence type="ECO:0000256" key="7">
    <source>
        <dbReference type="ARBA" id="ARBA00022618"/>
    </source>
</evidence>
<evidence type="ECO:0000256" key="5">
    <source>
        <dbReference type="ARBA" id="ARBA00022454"/>
    </source>
</evidence>
<feature type="region of interest" description="Disordered" evidence="12">
    <location>
        <begin position="404"/>
        <end position="427"/>
    </location>
</feature>
<evidence type="ECO:0000256" key="12">
    <source>
        <dbReference type="SAM" id="MobiDB-lite"/>
    </source>
</evidence>
<feature type="compositionally biased region" description="Basic and acidic residues" evidence="12">
    <location>
        <begin position="107"/>
        <end position="121"/>
    </location>
</feature>
<evidence type="ECO:0000256" key="4">
    <source>
        <dbReference type="ARBA" id="ARBA00016065"/>
    </source>
</evidence>
<feature type="compositionally biased region" description="Acidic residues" evidence="12">
    <location>
        <begin position="289"/>
        <end position="298"/>
    </location>
</feature>
<keyword evidence="9 11" id="KW-0226">DNA condensation</keyword>
<dbReference type="InterPro" id="IPR022816">
    <property type="entry name" value="Condensin_barren_su2"/>
</dbReference>
<dbReference type="PIRSF" id="PIRSF017126">
    <property type="entry name" value="Condensin_H"/>
    <property type="match status" value="1"/>
</dbReference>
<feature type="compositionally biased region" description="Polar residues" evidence="12">
    <location>
        <begin position="306"/>
        <end position="315"/>
    </location>
</feature>
<keyword evidence="6" id="KW-0963">Cytoplasm</keyword>
<comment type="similarity">
    <text evidence="3 11">Belongs to the CND2 (condensin subunit 2) family.</text>
</comment>
<keyword evidence="5" id="KW-0158">Chromosome</keyword>
<dbReference type="EMBL" id="BAABUJ010000015">
    <property type="protein sequence ID" value="GAA5800261.1"/>
    <property type="molecule type" value="Genomic_DNA"/>
</dbReference>
<evidence type="ECO:0000256" key="6">
    <source>
        <dbReference type="ARBA" id="ARBA00022490"/>
    </source>
</evidence>
<dbReference type="Pfam" id="PF05786">
    <property type="entry name" value="Cnd2"/>
    <property type="match status" value="2"/>
</dbReference>
<proteinExistence type="inferred from homology"/>
<dbReference type="Proteomes" id="UP001476247">
    <property type="component" value="Unassembled WGS sequence"/>
</dbReference>
<evidence type="ECO:0000256" key="2">
    <source>
        <dbReference type="ARBA" id="ARBA00004496"/>
    </source>
</evidence>
<comment type="subcellular location">
    <subcellularLocation>
        <location evidence="1">Chromosome</location>
    </subcellularLocation>
    <subcellularLocation>
        <location evidence="2">Cytoplasm</location>
    </subcellularLocation>
</comment>
<keyword evidence="7 11" id="KW-0132">Cell division</keyword>
<accession>A0ABP9XZW9</accession>
<feature type="region of interest" description="Disordered" evidence="12">
    <location>
        <begin position="102"/>
        <end position="128"/>
    </location>
</feature>
<sequence>METHTPRPTTNITLTPSVPALTPAQMYSNFEEWIKMCTDNKVNASNTWNVALIDYFHEMTFIKEGDSINFQKASCTLDGCVKIYSSRVDSVAAETGKLLSGLADSTHGAEGDDETRQSGERRARRKTNRSEATLLKEFSSIAVKKFDLDFAVDPLFKKTSADFDEGGARGLLLNHLGVDQHCRLVFDASDATVECDKDELDGEVTHLEEEATEKETNTKDVQEEEDTDEEIDTEEDEDEDEEGDVGEQVNNGEKGLEVDERSSQNGDNAMEEVEEQKVQEELPQNVGDNMEEDPMDIDEPIKEISPISQDAPQGNTTTDTETESTVEMSRLKARLPTWDVLKELGILPSLKGFDFFSENDLEIPDLDLDDEEELDNMPMGELFQFDEYDGGDYDAGDMDPFGFDDNDNLGEDDMMDTPELDNSEKDNPEPDFLTALLNNGERELFNYFDTTLSQNWAGPEHWKLRRAPPTVIASDQDNTEKPRKKAKIAFQIPFNEEDNDEDEDALFETSNRRLTFSKDAMSKMTKQLLPDDIHFTSKQLLQYFLKPMFPSNPKKKTAPVESAEAPLLDESDASFWAEQTQNFTDDVDYGDDDIQVDFGSALDQTTSIFNDTPSYHDEYDDPEVSVLYGDALITNHNLKKSKPLYVNYAKAAKRVDVKKLKDNLWRSLTLGSEHKEGEEDNVRGPQKFTDVVHNLKRMYSPKTMRDISVPFCFICLLHLANEKDLSIEGLKSMDQDDDDFVLGEGDWMNDESLLNEVTITQNTQ</sequence>
<evidence type="ECO:0000313" key="14">
    <source>
        <dbReference type="Proteomes" id="UP001476247"/>
    </source>
</evidence>
<feature type="compositionally biased region" description="Acidic residues" evidence="12">
    <location>
        <begin position="222"/>
        <end position="245"/>
    </location>
</feature>
<evidence type="ECO:0000256" key="3">
    <source>
        <dbReference type="ARBA" id="ARBA00009471"/>
    </source>
</evidence>
<feature type="region of interest" description="Disordered" evidence="12">
    <location>
        <begin position="205"/>
        <end position="327"/>
    </location>
</feature>
<feature type="compositionally biased region" description="Acidic residues" evidence="12">
    <location>
        <begin position="404"/>
        <end position="421"/>
    </location>
</feature>
<reference evidence="13 14" key="1">
    <citation type="submission" date="2024-04" db="EMBL/GenBank/DDBJ databases">
        <title>genome sequences of Mucor flavus KT1a and Helicostylum pulchrum KT1b strains isolation_sourced from the surface of a dry-aged beef.</title>
        <authorList>
            <person name="Toyotome T."/>
            <person name="Hosono M."/>
            <person name="Torimaru M."/>
            <person name="Fukuda K."/>
            <person name="Mikami N."/>
        </authorList>
    </citation>
    <scope>NUCLEOTIDE SEQUENCE [LARGE SCALE GENOMIC DNA]</scope>
    <source>
        <strain evidence="13 14">KT1b</strain>
    </source>
</reference>
<evidence type="ECO:0000256" key="10">
    <source>
        <dbReference type="ARBA" id="ARBA00023306"/>
    </source>
</evidence>
<evidence type="ECO:0000313" key="13">
    <source>
        <dbReference type="EMBL" id="GAA5800261.1"/>
    </source>
</evidence>
<keyword evidence="14" id="KW-1185">Reference proteome</keyword>
<evidence type="ECO:0000256" key="8">
    <source>
        <dbReference type="ARBA" id="ARBA00022776"/>
    </source>
</evidence>